<proteinExistence type="predicted"/>
<reference evidence="2" key="1">
    <citation type="journal article" date="2017" name="Genome Biol.">
        <title>Comparative genomics reveals high biological diversity and specific adaptations in the industrially and medically important fungal genus Aspergillus.</title>
        <authorList>
            <person name="de Vries R.P."/>
            <person name="Riley R."/>
            <person name="Wiebenga A."/>
            <person name="Aguilar-Osorio G."/>
            <person name="Amillis S."/>
            <person name="Uchima C.A."/>
            <person name="Anderluh G."/>
            <person name="Asadollahi M."/>
            <person name="Askin M."/>
            <person name="Barry K."/>
            <person name="Battaglia E."/>
            <person name="Bayram O."/>
            <person name="Benocci T."/>
            <person name="Braus-Stromeyer S.A."/>
            <person name="Caldana C."/>
            <person name="Canovas D."/>
            <person name="Cerqueira G.C."/>
            <person name="Chen F."/>
            <person name="Chen W."/>
            <person name="Choi C."/>
            <person name="Clum A."/>
            <person name="Dos Santos R.A."/>
            <person name="Damasio A.R."/>
            <person name="Diallinas G."/>
            <person name="Emri T."/>
            <person name="Fekete E."/>
            <person name="Flipphi M."/>
            <person name="Freyberg S."/>
            <person name="Gallo A."/>
            <person name="Gournas C."/>
            <person name="Habgood R."/>
            <person name="Hainaut M."/>
            <person name="Harispe M.L."/>
            <person name="Henrissat B."/>
            <person name="Hilden K.S."/>
            <person name="Hope R."/>
            <person name="Hossain A."/>
            <person name="Karabika E."/>
            <person name="Karaffa L."/>
            <person name="Karanyi Z."/>
            <person name="Krasevec N."/>
            <person name="Kuo A."/>
            <person name="Kusch H."/>
            <person name="LaButti K."/>
            <person name="Lagendijk E.L."/>
            <person name="Lapidus A."/>
            <person name="Levasseur A."/>
            <person name="Lindquist E."/>
            <person name="Lipzen A."/>
            <person name="Logrieco A.F."/>
            <person name="MacCabe A."/>
            <person name="Maekelae M.R."/>
            <person name="Malavazi I."/>
            <person name="Melin P."/>
            <person name="Meyer V."/>
            <person name="Mielnichuk N."/>
            <person name="Miskei M."/>
            <person name="Molnar A.P."/>
            <person name="Mule G."/>
            <person name="Ngan C.Y."/>
            <person name="Orejas M."/>
            <person name="Orosz E."/>
            <person name="Ouedraogo J.P."/>
            <person name="Overkamp K.M."/>
            <person name="Park H.-S."/>
            <person name="Perrone G."/>
            <person name="Piumi F."/>
            <person name="Punt P.J."/>
            <person name="Ram A.F."/>
            <person name="Ramon A."/>
            <person name="Rauscher S."/>
            <person name="Record E."/>
            <person name="Riano-Pachon D.M."/>
            <person name="Robert V."/>
            <person name="Roehrig J."/>
            <person name="Ruller R."/>
            <person name="Salamov A."/>
            <person name="Salih N.S."/>
            <person name="Samson R.A."/>
            <person name="Sandor E."/>
            <person name="Sanguinetti M."/>
            <person name="Schuetze T."/>
            <person name="Sepcic K."/>
            <person name="Shelest E."/>
            <person name="Sherlock G."/>
            <person name="Sophianopoulou V."/>
            <person name="Squina F.M."/>
            <person name="Sun H."/>
            <person name="Susca A."/>
            <person name="Todd R.B."/>
            <person name="Tsang A."/>
            <person name="Unkles S.E."/>
            <person name="van de Wiele N."/>
            <person name="van Rossen-Uffink D."/>
            <person name="Oliveira J.V."/>
            <person name="Vesth T.C."/>
            <person name="Visser J."/>
            <person name="Yu J.-H."/>
            <person name="Zhou M."/>
            <person name="Andersen M.R."/>
            <person name="Archer D.B."/>
            <person name="Baker S.E."/>
            <person name="Benoit I."/>
            <person name="Brakhage A.A."/>
            <person name="Braus G.H."/>
            <person name="Fischer R."/>
            <person name="Frisvad J.C."/>
            <person name="Goldman G.H."/>
            <person name="Houbraken J."/>
            <person name="Oakley B."/>
            <person name="Pocsi I."/>
            <person name="Scazzocchio C."/>
            <person name="Seiboth B."/>
            <person name="vanKuyk P.A."/>
            <person name="Wortman J."/>
            <person name="Dyer P.S."/>
            <person name="Grigoriev I.V."/>
        </authorList>
    </citation>
    <scope>NUCLEOTIDE SEQUENCE [LARGE SCALE GENOMIC DNA]</scope>
    <source>
        <strain evidence="2">CBS 516.65</strain>
    </source>
</reference>
<dbReference type="Proteomes" id="UP000184300">
    <property type="component" value="Unassembled WGS sequence"/>
</dbReference>
<evidence type="ECO:0000313" key="1">
    <source>
        <dbReference type="EMBL" id="OJJ88541.1"/>
    </source>
</evidence>
<accession>A0A1L9VXA3</accession>
<evidence type="ECO:0000313" key="2">
    <source>
        <dbReference type="Proteomes" id="UP000184300"/>
    </source>
</evidence>
<keyword evidence="2" id="KW-1185">Reference proteome</keyword>
<protein>
    <recommendedName>
        <fullName evidence="3">TLDc domain-containing protein</fullName>
    </recommendedName>
</protein>
<name>A0A1L9VXA3_ASPGL</name>
<dbReference type="VEuPathDB" id="FungiDB:ASPGLDRAFT_718152"/>
<dbReference type="OrthoDB" id="10451787at2759"/>
<dbReference type="RefSeq" id="XP_022405217.1">
    <property type="nucleotide sequence ID" value="XM_022549572.1"/>
</dbReference>
<dbReference type="AlphaFoldDB" id="A0A1L9VXA3"/>
<gene>
    <name evidence="1" type="ORF">ASPGLDRAFT_718152</name>
</gene>
<dbReference type="GeneID" id="34465832"/>
<evidence type="ECO:0008006" key="3">
    <source>
        <dbReference type="Google" id="ProtNLM"/>
    </source>
</evidence>
<dbReference type="EMBL" id="KV878889">
    <property type="protein sequence ID" value="OJJ88541.1"/>
    <property type="molecule type" value="Genomic_DNA"/>
</dbReference>
<sequence length="222" mass="25198">MGECMMRLLGPLVCPRILPQGSLPAFVMETQDFFRKAYVPSIQREVPPPGYILNLPLLSQLDLMLPRWILYEGMSVACSATIDQINLRDLRDHITQDPPVLLLVSGRSNNNQQHVTFGLFYPNGFLLDGYDEELGARMFQFEPVQRYFGTHVSRDYSIQFDLEGENPTMTGQVTWQTKVWLKEESNTAPTDRSIAKDNAMSLTVSSKGLGHFMVQAHRFPQG</sequence>
<organism evidence="1 2">
    <name type="scientific">Aspergillus glaucus CBS 516.65</name>
    <dbReference type="NCBI Taxonomy" id="1160497"/>
    <lineage>
        <taxon>Eukaryota</taxon>
        <taxon>Fungi</taxon>
        <taxon>Dikarya</taxon>
        <taxon>Ascomycota</taxon>
        <taxon>Pezizomycotina</taxon>
        <taxon>Eurotiomycetes</taxon>
        <taxon>Eurotiomycetidae</taxon>
        <taxon>Eurotiales</taxon>
        <taxon>Aspergillaceae</taxon>
        <taxon>Aspergillus</taxon>
        <taxon>Aspergillus subgen. Aspergillus</taxon>
    </lineage>
</organism>